<dbReference type="AlphaFoldDB" id="A0A5M3Q0Z7"/>
<gene>
    <name evidence="1" type="ORF">MSSD14B_23170</name>
</gene>
<proteinExistence type="predicted"/>
<organism evidence="1 2">
    <name type="scientific">Marinobacter salsuginis</name>
    <dbReference type="NCBI Taxonomy" id="418719"/>
    <lineage>
        <taxon>Bacteria</taxon>
        <taxon>Pseudomonadati</taxon>
        <taxon>Pseudomonadota</taxon>
        <taxon>Gammaproteobacteria</taxon>
        <taxon>Pseudomonadales</taxon>
        <taxon>Marinobacteraceae</taxon>
        <taxon>Marinobacter</taxon>
    </lineage>
</organism>
<reference evidence="1 2" key="1">
    <citation type="journal article" date="2019" name="J. Gen. Appl. Microbiol.">
        <title>Aerobic degradation of cis-dichloroethene by the marine bacterium Marinobacter salsuginis strain 5N-3.</title>
        <authorList>
            <person name="Inoue Y."/>
            <person name="Fukunaga Y."/>
            <person name="Katsumata H."/>
            <person name="Ohji S."/>
            <person name="Hosoyama A."/>
            <person name="Mori K."/>
            <person name="Ando K."/>
        </authorList>
    </citation>
    <scope>NUCLEOTIDE SEQUENCE [LARGE SCALE GENOMIC DNA]</scope>
    <source>
        <strain evidence="1 2">NBRC 109114</strain>
    </source>
</reference>
<name>A0A5M3Q0Z7_9GAMM</name>
<accession>A0A5M3Q0Z7</accession>
<dbReference type="Proteomes" id="UP000387223">
    <property type="component" value="Unassembled WGS sequence"/>
</dbReference>
<dbReference type="RefSeq" id="WP_136630277.1">
    <property type="nucleotide sequence ID" value="NZ_BGZI01000015.1"/>
</dbReference>
<protein>
    <submittedName>
        <fullName evidence="1">Uncharacterized protein</fullName>
    </submittedName>
</protein>
<sequence length="188" mass="21776">MTKKKHLEVYSDELVRSSNNYHQLHVAIAFLIEVFTDAENDMNTALEELSKTAGHKREPYKVVSDELVREQIDLLKTMQESEGSNLRRLLQKESAFDLVFEDQYPMVTGYPDWINDLFPYFQPQDVMRNISAEGGTVIRIFGDDFLAVPTSVHESFIQVWWPVAGQVEEPGYLKKVADRVWESFGLER</sequence>
<comment type="caution">
    <text evidence="1">The sequence shown here is derived from an EMBL/GenBank/DDBJ whole genome shotgun (WGS) entry which is preliminary data.</text>
</comment>
<evidence type="ECO:0000313" key="1">
    <source>
        <dbReference type="EMBL" id="GBO88649.1"/>
    </source>
</evidence>
<dbReference type="EMBL" id="BGZI01000015">
    <property type="protein sequence ID" value="GBO88649.1"/>
    <property type="molecule type" value="Genomic_DNA"/>
</dbReference>
<evidence type="ECO:0000313" key="2">
    <source>
        <dbReference type="Proteomes" id="UP000387223"/>
    </source>
</evidence>